<dbReference type="Proteomes" id="UP001430377">
    <property type="component" value="Unassembled WGS sequence"/>
</dbReference>
<dbReference type="AlphaFoldDB" id="A0AAW4PNU1"/>
<feature type="transmembrane region" description="Helical" evidence="1">
    <location>
        <begin position="12"/>
        <end position="44"/>
    </location>
</feature>
<reference evidence="2 3" key="1">
    <citation type="submission" date="2021-06" db="EMBL/GenBank/DDBJ databases">
        <title>Halomicroarcula sp. a new haloarchaeum isolated from saline soil.</title>
        <authorList>
            <person name="Duran-Viseras A."/>
            <person name="Sanchez-Porro C."/>
            <person name="Ventosa A."/>
        </authorList>
    </citation>
    <scope>NUCLEOTIDE SEQUENCE [LARGE SCALE GENOMIC DNA]</scope>
    <source>
        <strain evidence="2 3">F13</strain>
    </source>
</reference>
<evidence type="ECO:0000313" key="2">
    <source>
        <dbReference type="EMBL" id="MBX0322744.1"/>
    </source>
</evidence>
<evidence type="ECO:0000313" key="3">
    <source>
        <dbReference type="Proteomes" id="UP001430377"/>
    </source>
</evidence>
<keyword evidence="1" id="KW-0812">Transmembrane</keyword>
<comment type="caution">
    <text evidence="2">The sequence shown here is derived from an EMBL/GenBank/DDBJ whole genome shotgun (WGS) entry which is preliminary data.</text>
</comment>
<protein>
    <recommendedName>
        <fullName evidence="4">AI-2E family transporter</fullName>
    </recommendedName>
</protein>
<evidence type="ECO:0008006" key="4">
    <source>
        <dbReference type="Google" id="ProtNLM"/>
    </source>
</evidence>
<evidence type="ECO:0000256" key="1">
    <source>
        <dbReference type="SAM" id="Phobius"/>
    </source>
</evidence>
<organism evidence="2 3">
    <name type="scientific">Haloarcula rubra</name>
    <dbReference type="NCBI Taxonomy" id="2487747"/>
    <lineage>
        <taxon>Archaea</taxon>
        <taxon>Methanobacteriati</taxon>
        <taxon>Methanobacteriota</taxon>
        <taxon>Stenosarchaea group</taxon>
        <taxon>Halobacteria</taxon>
        <taxon>Halobacteriales</taxon>
        <taxon>Haloarculaceae</taxon>
        <taxon>Haloarcula</taxon>
    </lineage>
</organism>
<proteinExistence type="predicted"/>
<keyword evidence="3" id="KW-1185">Reference proteome</keyword>
<keyword evidence="1" id="KW-0472">Membrane</keyword>
<dbReference type="RefSeq" id="WP_220617726.1">
    <property type="nucleotide sequence ID" value="NZ_RKLR01000002.1"/>
</dbReference>
<sequence length="46" mass="4860">MLSIGQKLVALITLVLLVAVVAVFSPVFALVTLFVAVPLAIAILRR</sequence>
<keyword evidence="1" id="KW-1133">Transmembrane helix</keyword>
<gene>
    <name evidence="2" type="ORF">EGH21_06840</name>
</gene>
<dbReference type="EMBL" id="RKLR01000002">
    <property type="protein sequence ID" value="MBX0322744.1"/>
    <property type="molecule type" value="Genomic_DNA"/>
</dbReference>
<accession>A0AAW4PNU1</accession>
<name>A0AAW4PNU1_9EURY</name>